<dbReference type="GO" id="GO:0051991">
    <property type="term" value="F:UDP-N-acetyl-D-glucosamine:N-acetylmuramoyl-L-alanyl-D-glutamyl-meso-2,6-diaminopimelyl-D-alanyl-D-alanine-diphosphoundecaprenol 4-beta-N-acetylglucosaminlytransferase activity"/>
    <property type="evidence" value="ECO:0007669"/>
    <property type="project" value="RHEA"/>
</dbReference>
<comment type="pathway">
    <text evidence="10">Cell wall biogenesis; peptidoglycan biosynthesis.</text>
</comment>
<evidence type="ECO:0000259" key="13">
    <source>
        <dbReference type="Pfam" id="PF04101"/>
    </source>
</evidence>
<evidence type="ECO:0000256" key="4">
    <source>
        <dbReference type="ARBA" id="ARBA00022679"/>
    </source>
</evidence>
<dbReference type="AlphaFoldDB" id="A0A0G0T238"/>
<feature type="transmembrane region" description="Helical" evidence="11">
    <location>
        <begin position="114"/>
        <end position="133"/>
    </location>
</feature>
<feature type="domain" description="Glycosyl transferase family 28 C-terminal" evidence="13">
    <location>
        <begin position="201"/>
        <end position="343"/>
    </location>
</feature>
<dbReference type="GO" id="GO:0005975">
    <property type="term" value="P:carbohydrate metabolic process"/>
    <property type="evidence" value="ECO:0007669"/>
    <property type="project" value="InterPro"/>
</dbReference>
<keyword evidence="5 10" id="KW-0133">Cell shape</keyword>
<dbReference type="EC" id="2.4.1.227" evidence="10"/>
<dbReference type="PANTHER" id="PTHR21015:SF22">
    <property type="entry name" value="GLYCOSYLTRANSFERASE"/>
    <property type="match status" value="1"/>
</dbReference>
<dbReference type="Pfam" id="PF03033">
    <property type="entry name" value="Glyco_transf_28"/>
    <property type="match status" value="1"/>
</dbReference>
<evidence type="ECO:0000256" key="2">
    <source>
        <dbReference type="ARBA" id="ARBA00022618"/>
    </source>
</evidence>
<reference evidence="14 15" key="1">
    <citation type="journal article" date="2015" name="Nature">
        <title>rRNA introns, odd ribosomes, and small enigmatic genomes across a large radiation of phyla.</title>
        <authorList>
            <person name="Brown C.T."/>
            <person name="Hug L.A."/>
            <person name="Thomas B.C."/>
            <person name="Sharon I."/>
            <person name="Castelle C.J."/>
            <person name="Singh A."/>
            <person name="Wilkins M.J."/>
            <person name="Williams K.H."/>
            <person name="Banfield J.F."/>
        </authorList>
    </citation>
    <scope>NUCLEOTIDE SEQUENCE [LARGE SCALE GENOMIC DNA]</scope>
</reference>
<evidence type="ECO:0000256" key="1">
    <source>
        <dbReference type="ARBA" id="ARBA00022475"/>
    </source>
</evidence>
<feature type="transmembrane region" description="Helical" evidence="11">
    <location>
        <begin position="85"/>
        <end position="108"/>
    </location>
</feature>
<comment type="catalytic activity">
    <reaction evidence="10">
        <text>di-trans,octa-cis-undecaprenyl diphospho-N-acetyl-alpha-D-muramoyl-L-alanyl-D-glutamyl-meso-2,6-diaminopimeloyl-D-alanyl-D-alanine + UDP-N-acetyl-alpha-D-glucosamine = di-trans,octa-cis-undecaprenyl diphospho-[N-acetyl-alpha-D-glucosaminyl-(1-&gt;4)]-N-acetyl-alpha-D-muramoyl-L-alanyl-D-glutamyl-meso-2,6-diaminopimeloyl-D-alanyl-D-alanine + UDP + H(+)</text>
        <dbReference type="Rhea" id="RHEA:31227"/>
        <dbReference type="ChEBI" id="CHEBI:15378"/>
        <dbReference type="ChEBI" id="CHEBI:57705"/>
        <dbReference type="ChEBI" id="CHEBI:58223"/>
        <dbReference type="ChEBI" id="CHEBI:61387"/>
        <dbReference type="ChEBI" id="CHEBI:61388"/>
        <dbReference type="EC" id="2.4.1.227"/>
    </reaction>
</comment>
<dbReference type="GO" id="GO:0009252">
    <property type="term" value="P:peptidoglycan biosynthetic process"/>
    <property type="evidence" value="ECO:0007669"/>
    <property type="project" value="UniProtKB-UniRule"/>
</dbReference>
<evidence type="ECO:0000256" key="9">
    <source>
        <dbReference type="ARBA" id="ARBA00023316"/>
    </source>
</evidence>
<name>A0A0G0T238_9BACT</name>
<keyword evidence="3 10" id="KW-0328">Glycosyltransferase</keyword>
<feature type="domain" description="Glycosyltransferase family 28 N-terminal" evidence="12">
    <location>
        <begin position="20"/>
        <end position="161"/>
    </location>
</feature>
<evidence type="ECO:0000256" key="6">
    <source>
        <dbReference type="ARBA" id="ARBA00022984"/>
    </source>
</evidence>
<dbReference type="SUPFAM" id="SSF53756">
    <property type="entry name" value="UDP-Glycosyltransferase/glycogen phosphorylase"/>
    <property type="match status" value="1"/>
</dbReference>
<keyword evidence="9 10" id="KW-0961">Cell wall biogenesis/degradation</keyword>
<sequence>MDTQKNIDALNDKELRIVLTGGHAASPGMAVSQELKHRFPNIKISWIGSKYAVPGNRATTLEYKIFPEIGVKFYPLIVGKLQTKFTLYTIPLFLNIPFSFIQALWFVIKLKPKIVVSFGGFSSFPVIFWGWILRIPIILHEQTAVAGRANLISAFLASKIALSRSESISLFPKGKSTVTGNPILSEMLSVSPKKKLGAVKTILVVGGSRGSEFINEEVSKIIPKLIKKYKVIHITGERDFRKYKDAGNEQYKVLAFVDPREMPRYYRESDLIIGRSGASTVSEILYIKRPAILIPLPRTYMDEQYKNAKYAEDFGLARILTEKEVSSGTLIYKIDELFYDWQKIVDKVLEKQSPDNLASQKIVDLIGKYI</sequence>
<comment type="function">
    <text evidence="10">Cell wall formation. Catalyzes the transfer of a GlcNAc subunit on undecaprenyl-pyrophosphoryl-MurNAc-pentapeptide (lipid intermediate I) to form undecaprenyl-pyrophosphoryl-MurNAc-(pentapeptide)GlcNAc (lipid intermediate II).</text>
</comment>
<dbReference type="Gene3D" id="3.40.50.2000">
    <property type="entry name" value="Glycogen Phosphorylase B"/>
    <property type="match status" value="2"/>
</dbReference>
<comment type="subcellular location">
    <subcellularLocation>
        <location evidence="10">Cell membrane</location>
        <topology evidence="10">Peripheral membrane protein</topology>
        <orientation evidence="10">Cytoplasmic side</orientation>
    </subcellularLocation>
</comment>
<evidence type="ECO:0000256" key="7">
    <source>
        <dbReference type="ARBA" id="ARBA00023136"/>
    </source>
</evidence>
<feature type="binding site" evidence="10">
    <location>
        <position position="304"/>
    </location>
    <ligand>
        <name>UDP-N-acetyl-alpha-D-glucosamine</name>
        <dbReference type="ChEBI" id="CHEBI:57705"/>
    </ligand>
</feature>
<feature type="binding site" evidence="10">
    <location>
        <position position="208"/>
    </location>
    <ligand>
        <name>UDP-N-acetyl-alpha-D-glucosamine</name>
        <dbReference type="ChEBI" id="CHEBI:57705"/>
    </ligand>
</feature>
<dbReference type="InterPro" id="IPR006009">
    <property type="entry name" value="GlcNAc_MurG"/>
</dbReference>
<keyword evidence="11" id="KW-1133">Transmembrane helix</keyword>
<dbReference type="HAMAP" id="MF_00033">
    <property type="entry name" value="MurG"/>
    <property type="match status" value="1"/>
</dbReference>
<evidence type="ECO:0000313" key="15">
    <source>
        <dbReference type="Proteomes" id="UP000034562"/>
    </source>
</evidence>
<keyword evidence="4 10" id="KW-0808">Transferase</keyword>
<accession>A0A0G0T238</accession>
<organism evidence="14 15">
    <name type="scientific">Candidatus Woesebacteria bacterium GW2011_GWA2_40_7b</name>
    <dbReference type="NCBI Taxonomy" id="1618563"/>
    <lineage>
        <taxon>Bacteria</taxon>
        <taxon>Candidatus Woeseibacteriota</taxon>
    </lineage>
</organism>
<dbReference type="Proteomes" id="UP000034562">
    <property type="component" value="Unassembled WGS sequence"/>
</dbReference>
<dbReference type="Pfam" id="PF04101">
    <property type="entry name" value="Glyco_tran_28_C"/>
    <property type="match status" value="1"/>
</dbReference>
<comment type="caution">
    <text evidence="14">The sequence shown here is derived from an EMBL/GenBank/DDBJ whole genome shotgun (WGS) entry which is preliminary data.</text>
</comment>
<dbReference type="STRING" id="1618563.UU12_C0008G0005"/>
<keyword evidence="2 10" id="KW-0132">Cell division</keyword>
<evidence type="ECO:0000256" key="11">
    <source>
        <dbReference type="SAM" id="Phobius"/>
    </source>
</evidence>
<dbReference type="GO" id="GO:0051301">
    <property type="term" value="P:cell division"/>
    <property type="evidence" value="ECO:0007669"/>
    <property type="project" value="UniProtKB-KW"/>
</dbReference>
<dbReference type="GO" id="GO:0071555">
    <property type="term" value="P:cell wall organization"/>
    <property type="evidence" value="ECO:0007669"/>
    <property type="project" value="UniProtKB-KW"/>
</dbReference>
<keyword evidence="6 10" id="KW-0573">Peptidoglycan synthesis</keyword>
<dbReference type="UniPathway" id="UPA00219"/>
<dbReference type="InterPro" id="IPR004276">
    <property type="entry name" value="GlycoTrans_28_N"/>
</dbReference>
<evidence type="ECO:0000259" key="12">
    <source>
        <dbReference type="Pfam" id="PF03033"/>
    </source>
</evidence>
<evidence type="ECO:0000256" key="10">
    <source>
        <dbReference type="HAMAP-Rule" id="MF_00033"/>
    </source>
</evidence>
<gene>
    <name evidence="10" type="primary">murG</name>
    <name evidence="14" type="ORF">UU12_C0008G0005</name>
</gene>
<evidence type="ECO:0000313" key="14">
    <source>
        <dbReference type="EMBL" id="KKR71098.1"/>
    </source>
</evidence>
<keyword evidence="8 10" id="KW-0131">Cell cycle</keyword>
<dbReference type="GO" id="GO:0008360">
    <property type="term" value="P:regulation of cell shape"/>
    <property type="evidence" value="ECO:0007669"/>
    <property type="project" value="UniProtKB-KW"/>
</dbReference>
<keyword evidence="7 10" id="KW-0472">Membrane</keyword>
<keyword evidence="11" id="KW-0812">Transmembrane</keyword>
<evidence type="ECO:0000256" key="5">
    <source>
        <dbReference type="ARBA" id="ARBA00022960"/>
    </source>
</evidence>
<evidence type="ECO:0000256" key="3">
    <source>
        <dbReference type="ARBA" id="ARBA00022676"/>
    </source>
</evidence>
<proteinExistence type="inferred from homology"/>
<comment type="caution">
    <text evidence="10">Lacks conserved residue(s) required for the propagation of feature annotation.</text>
</comment>
<dbReference type="CDD" id="cd03785">
    <property type="entry name" value="GT28_MurG"/>
    <property type="match status" value="1"/>
</dbReference>
<protein>
    <recommendedName>
        <fullName evidence="10">UDP-N-acetylglucosamine--N-acetylmuramyl-(pentapeptide) pyrophosphoryl-undecaprenol N-acetylglucosamine transferase</fullName>
        <ecNumber evidence="10">2.4.1.227</ecNumber>
    </recommendedName>
    <alternativeName>
        <fullName evidence="10">Undecaprenyl-PP-MurNAc-pentapeptide-UDPGlcNAc GlcNAc transferase</fullName>
    </alternativeName>
</protein>
<dbReference type="GO" id="GO:0005886">
    <property type="term" value="C:plasma membrane"/>
    <property type="evidence" value="ECO:0007669"/>
    <property type="project" value="UniProtKB-SubCell"/>
</dbReference>
<dbReference type="PANTHER" id="PTHR21015">
    <property type="entry name" value="UDP-N-ACETYLGLUCOSAMINE--N-ACETYLMURAMYL-(PENTAPEPTIDE) PYROPHOSPHORYL-UNDECAPRENOL N-ACETYLGLUCOSAMINE TRANSFERASE 1"/>
    <property type="match status" value="1"/>
</dbReference>
<keyword evidence="1 10" id="KW-1003">Cell membrane</keyword>
<dbReference type="PATRIC" id="fig|1618563.3.peg.175"/>
<dbReference type="GO" id="GO:0050511">
    <property type="term" value="F:undecaprenyldiphospho-muramoylpentapeptide beta-N-acetylglucosaminyltransferase activity"/>
    <property type="evidence" value="ECO:0007669"/>
    <property type="project" value="UniProtKB-UniRule"/>
</dbReference>
<evidence type="ECO:0000256" key="8">
    <source>
        <dbReference type="ARBA" id="ARBA00023306"/>
    </source>
</evidence>
<dbReference type="EMBL" id="LBZK01000008">
    <property type="protein sequence ID" value="KKR71098.1"/>
    <property type="molecule type" value="Genomic_DNA"/>
</dbReference>
<dbReference type="InterPro" id="IPR007235">
    <property type="entry name" value="Glyco_trans_28_C"/>
</dbReference>
<comment type="similarity">
    <text evidence="10">Belongs to the glycosyltransferase 28 family. MurG subfamily.</text>
</comment>